<gene>
    <name evidence="2" type="ORF">DI586_08660</name>
</gene>
<evidence type="ECO:0000256" key="1">
    <source>
        <dbReference type="SAM" id="MobiDB-lite"/>
    </source>
</evidence>
<sequence>MAEIRKDMPLATRQPVTGNNSSDFNAPAKKTIINYFKNGYRREAYRMPFYWNAIKHHDFITHELTGLLFPIAEGRFSRLPKVQAVINRPDFFHVWFDKLYAADMPSSLSFVKILSSFDQMAVKPEQAFIDMLSNEIDFEKLSPRGLNDFIVATARINLPVEKDVLKKWILALGGKLEKYNNADMAICIWSLAAIDARIRNPELRDVARILLERYDPSSSTNHELSQINAAALWFQFPEYQSFSYTSDNIQSELEQNVRNAFARAGNEIFPADRHFLPALQRFVDIRMLSNGKHVVAEVDGPRHFIRNLDTNEFEFNGSTILQTAILGRLVPDAVIVRANYLHKEALRLALGTATASNEFARHLTDEFSRVKPGQYKTDIAGTRVSLKPFFDSASLPDYAPPYIPPELPARPSWMSRAYRALKGLNPLG</sequence>
<dbReference type="Proteomes" id="UP000249739">
    <property type="component" value="Unassembled WGS sequence"/>
</dbReference>
<comment type="caution">
    <text evidence="2">The sequence shown here is derived from an EMBL/GenBank/DDBJ whole genome shotgun (WGS) entry which is preliminary data.</text>
</comment>
<protein>
    <submittedName>
        <fullName evidence="2">Uncharacterized protein</fullName>
    </submittedName>
</protein>
<accession>A0A2W5HGW0</accession>
<evidence type="ECO:0000313" key="2">
    <source>
        <dbReference type="EMBL" id="PZP54852.1"/>
    </source>
</evidence>
<dbReference type="AlphaFoldDB" id="A0A2W5HGW0"/>
<reference evidence="2 3" key="1">
    <citation type="submission" date="2017-08" db="EMBL/GenBank/DDBJ databases">
        <title>Infants hospitalized years apart are colonized by the same room-sourced microbial strains.</title>
        <authorList>
            <person name="Brooks B."/>
            <person name="Olm M.R."/>
            <person name="Firek B.A."/>
            <person name="Baker R."/>
            <person name="Thomas B.C."/>
            <person name="Morowitz M.J."/>
            <person name="Banfield J.F."/>
        </authorList>
    </citation>
    <scope>NUCLEOTIDE SEQUENCE [LARGE SCALE GENOMIC DNA]</scope>
    <source>
        <strain evidence="2">S2_006_000_R2_64</strain>
    </source>
</reference>
<evidence type="ECO:0000313" key="3">
    <source>
        <dbReference type="Proteomes" id="UP000249739"/>
    </source>
</evidence>
<organism evidence="2 3">
    <name type="scientific">Micavibrio aeruginosavorus</name>
    <dbReference type="NCBI Taxonomy" id="349221"/>
    <lineage>
        <taxon>Bacteria</taxon>
        <taxon>Pseudomonadati</taxon>
        <taxon>Bdellovibrionota</taxon>
        <taxon>Bdellovibrionia</taxon>
        <taxon>Bdellovibrionales</taxon>
        <taxon>Pseudobdellovibrionaceae</taxon>
        <taxon>Micavibrio</taxon>
    </lineage>
</organism>
<proteinExistence type="predicted"/>
<dbReference type="EMBL" id="QFOT01000105">
    <property type="protein sequence ID" value="PZP54852.1"/>
    <property type="molecule type" value="Genomic_DNA"/>
</dbReference>
<feature type="region of interest" description="Disordered" evidence="1">
    <location>
        <begin position="1"/>
        <end position="21"/>
    </location>
</feature>
<name>A0A2W5HGW0_9BACT</name>